<keyword evidence="2" id="KW-1185">Reference proteome</keyword>
<evidence type="ECO:0000313" key="2">
    <source>
        <dbReference type="Proteomes" id="UP000232857"/>
    </source>
</evidence>
<evidence type="ECO:0000313" key="1">
    <source>
        <dbReference type="EMBL" id="AGF89508.1"/>
    </source>
</evidence>
<proteinExistence type="predicted"/>
<dbReference type="Proteomes" id="UP000232857">
    <property type="component" value="Genome"/>
</dbReference>
<gene>
    <name evidence="1" type="ORF">SP069_00045</name>
</gene>
<dbReference type="OrthoDB" id="35603at10239"/>
<dbReference type="EMBL" id="KC139649">
    <property type="protein sequence ID" value="AGF89508.1"/>
    <property type="molecule type" value="Genomic_DNA"/>
</dbReference>
<name>S4TU54_9CAUD</name>
<organism evidence="1 2">
    <name type="scientific">Salmonella phage SP069</name>
    <dbReference type="NCBI Taxonomy" id="1173760"/>
    <lineage>
        <taxon>Viruses</taxon>
        <taxon>Duplodnaviria</taxon>
        <taxon>Heunggongvirae</taxon>
        <taxon>Uroviricota</taxon>
        <taxon>Caudoviricetes</taxon>
        <taxon>Nonanavirus</taxon>
        <taxon>Nonanavirus SP069</taxon>
    </lineage>
</organism>
<protein>
    <submittedName>
        <fullName evidence="1">Uncharacterized protein</fullName>
    </submittedName>
</protein>
<accession>S4TU54</accession>
<reference evidence="1 2" key="1">
    <citation type="journal article" date="2013" name="BMC Genomics">
        <title>Genomic characterization provides new insight into Salmonella phage diversity.</title>
        <authorList>
            <person name="Moreno Switt A.I."/>
            <person name="Orsi R.H."/>
            <person name="den Bakker H.C."/>
            <person name="Vongkamjan K."/>
            <person name="Altier C."/>
            <person name="Wiedmann M."/>
        </authorList>
    </citation>
    <scope>NUCLEOTIDE SEQUENCE [LARGE SCALE GENOMIC DNA]</scope>
</reference>
<sequence>MDEEPTATPWRLRLSGEDLTTIYAYQERPRNMALGQYSQLFMLSSWLVVQRALEKIDYQSRRGY</sequence>